<dbReference type="Proteomes" id="UP000242972">
    <property type="component" value="Unassembled WGS sequence"/>
</dbReference>
<comment type="caution">
    <text evidence="2">The sequence shown here is derived from an EMBL/GenBank/DDBJ whole genome shotgun (WGS) entry which is preliminary data.</text>
</comment>
<accession>A0A2T2XKL9</accession>
<gene>
    <name evidence="2" type="ORF">C7B46_02460</name>
</gene>
<dbReference type="PROSITE" id="PS51257">
    <property type="entry name" value="PROKAR_LIPOPROTEIN"/>
    <property type="match status" value="1"/>
</dbReference>
<reference evidence="2 3" key="1">
    <citation type="journal article" date="2014" name="BMC Genomics">
        <title>Comparison of environmental and isolate Sulfobacillus genomes reveals diverse carbon, sulfur, nitrogen, and hydrogen metabolisms.</title>
        <authorList>
            <person name="Justice N.B."/>
            <person name="Norman A."/>
            <person name="Brown C.T."/>
            <person name="Singh A."/>
            <person name="Thomas B.C."/>
            <person name="Banfield J.F."/>
        </authorList>
    </citation>
    <scope>NUCLEOTIDE SEQUENCE [LARGE SCALE GENOMIC DNA]</scope>
    <source>
        <strain evidence="2">AMDSBA4</strain>
    </source>
</reference>
<organism evidence="2 3">
    <name type="scientific">Sulfobacillus benefaciens</name>
    <dbReference type="NCBI Taxonomy" id="453960"/>
    <lineage>
        <taxon>Bacteria</taxon>
        <taxon>Bacillati</taxon>
        <taxon>Bacillota</taxon>
        <taxon>Clostridia</taxon>
        <taxon>Eubacteriales</taxon>
        <taxon>Clostridiales Family XVII. Incertae Sedis</taxon>
        <taxon>Sulfobacillus</taxon>
    </lineage>
</organism>
<dbReference type="AlphaFoldDB" id="A0A2T2XKL9"/>
<keyword evidence="1" id="KW-0732">Signal</keyword>
<sequence length="429" mass="46900">MKRLALLLWGMGITVGMSGCGALNASVAVTPHRHHAKSTATHHITHQASPPGSAFVPSTTVQWLRLPLRTVFSQPTMIGGMAANDNGLVLQVESYTLNQNAVRGTDHVVPWNPKSQVLGIPSASSGISSTPTPVYQLLPGATSNSPPRLMNGKSSAAISWPTQISTYQSGQNPASTPFQFDNRVIGQSGQWIWVALKGPDRANWDFPSGVWGFRHWDRLVALNVATGQYRIFSLPRSYSETLTYPLWSQPPAFATAATHVYIGIGSWIGTFPANPLLAEKILYRGSPSSSLTTARIHRALTLINQNAWQSVDADAAFWNCYVMKDSSRQACPAGDAMPFSSALSQSPTYFNHGDVGFSLIWASLLPMPHEDAKQRTIAMQYLNQALKASLLYDWIGNPSSQAIRHQYPDGPPYALPGYYRKNGMYWAKT</sequence>
<feature type="chain" id="PRO_5039156166" evidence="1">
    <location>
        <begin position="19"/>
        <end position="429"/>
    </location>
</feature>
<evidence type="ECO:0000313" key="2">
    <source>
        <dbReference type="EMBL" id="PSR35039.1"/>
    </source>
</evidence>
<evidence type="ECO:0000256" key="1">
    <source>
        <dbReference type="SAM" id="SignalP"/>
    </source>
</evidence>
<dbReference type="EMBL" id="PXYW01000004">
    <property type="protein sequence ID" value="PSR35039.1"/>
    <property type="molecule type" value="Genomic_DNA"/>
</dbReference>
<proteinExistence type="predicted"/>
<feature type="signal peptide" evidence="1">
    <location>
        <begin position="1"/>
        <end position="18"/>
    </location>
</feature>
<name>A0A2T2XKL9_9FIRM</name>
<protein>
    <submittedName>
        <fullName evidence="2">Uncharacterized protein</fullName>
    </submittedName>
</protein>
<evidence type="ECO:0000313" key="3">
    <source>
        <dbReference type="Proteomes" id="UP000242972"/>
    </source>
</evidence>